<dbReference type="AlphaFoldDB" id="A0A2P2QDX5"/>
<protein>
    <submittedName>
        <fullName evidence="1">Uncharacterized protein</fullName>
    </submittedName>
</protein>
<reference evidence="1" key="1">
    <citation type="submission" date="2018-02" db="EMBL/GenBank/DDBJ databases">
        <title>Rhizophora mucronata_Transcriptome.</title>
        <authorList>
            <person name="Meera S.P."/>
            <person name="Sreeshan A."/>
            <person name="Augustine A."/>
        </authorList>
    </citation>
    <scope>NUCLEOTIDE SEQUENCE</scope>
    <source>
        <tissue evidence="1">Leaf</tissue>
    </source>
</reference>
<name>A0A2P2QDX5_RHIMU</name>
<organism evidence="1">
    <name type="scientific">Rhizophora mucronata</name>
    <name type="common">Asiatic mangrove</name>
    <dbReference type="NCBI Taxonomy" id="61149"/>
    <lineage>
        <taxon>Eukaryota</taxon>
        <taxon>Viridiplantae</taxon>
        <taxon>Streptophyta</taxon>
        <taxon>Embryophyta</taxon>
        <taxon>Tracheophyta</taxon>
        <taxon>Spermatophyta</taxon>
        <taxon>Magnoliopsida</taxon>
        <taxon>eudicotyledons</taxon>
        <taxon>Gunneridae</taxon>
        <taxon>Pentapetalae</taxon>
        <taxon>rosids</taxon>
        <taxon>fabids</taxon>
        <taxon>Malpighiales</taxon>
        <taxon>Rhizophoraceae</taxon>
        <taxon>Rhizophora</taxon>
    </lineage>
</organism>
<evidence type="ECO:0000313" key="1">
    <source>
        <dbReference type="EMBL" id="MBX65191.1"/>
    </source>
</evidence>
<sequence length="36" mass="4222">MVLFFVFSLAQKKRREGEFGSIVLLIFMILLKSFGR</sequence>
<accession>A0A2P2QDX5</accession>
<dbReference type="EMBL" id="GGEC01084707">
    <property type="protein sequence ID" value="MBX65191.1"/>
    <property type="molecule type" value="Transcribed_RNA"/>
</dbReference>
<proteinExistence type="predicted"/>